<accession>A0ABP9X8K8</accession>
<dbReference type="SUPFAM" id="SSF50978">
    <property type="entry name" value="WD40 repeat-like"/>
    <property type="match status" value="1"/>
</dbReference>
<dbReference type="Proteomes" id="UP001404956">
    <property type="component" value="Unassembled WGS sequence"/>
</dbReference>
<evidence type="ECO:0000313" key="1">
    <source>
        <dbReference type="EMBL" id="GAA5531709.1"/>
    </source>
</evidence>
<dbReference type="InterPro" id="IPR036322">
    <property type="entry name" value="WD40_repeat_dom_sf"/>
</dbReference>
<organism evidence="1 2">
    <name type="scientific">Deinococcus aluminii</name>
    <dbReference type="NCBI Taxonomy" id="1656885"/>
    <lineage>
        <taxon>Bacteria</taxon>
        <taxon>Thermotogati</taxon>
        <taxon>Deinococcota</taxon>
        <taxon>Deinococci</taxon>
        <taxon>Deinococcales</taxon>
        <taxon>Deinococcaceae</taxon>
        <taxon>Deinococcus</taxon>
    </lineage>
</organism>
<dbReference type="EMBL" id="BAABRV010000001">
    <property type="protein sequence ID" value="GAA5531709.1"/>
    <property type="molecule type" value="Genomic_DNA"/>
</dbReference>
<proteinExistence type="predicted"/>
<keyword evidence="2" id="KW-1185">Reference proteome</keyword>
<protein>
    <recommendedName>
        <fullName evidence="3">Anaphase-promoting complex subunit 4 WD40 domain-containing protein</fullName>
    </recommendedName>
</protein>
<sequence length="124" mass="13609">MLELKNSNVKQLLWTEDGKYLIGAGANTVRLWNLAGGMRTAIPPSPSVFSASPQHSSQIVGLAFRGRDLCVQTEDQWYDRNGQPISRSVSTTRYALPMLKVLEIIGQPAEAGQEAPCFVPHTEP</sequence>
<evidence type="ECO:0000313" key="2">
    <source>
        <dbReference type="Proteomes" id="UP001404956"/>
    </source>
</evidence>
<reference evidence="1 2" key="1">
    <citation type="submission" date="2024-02" db="EMBL/GenBank/DDBJ databases">
        <title>Deinococcus aluminii NBRC 112889.</title>
        <authorList>
            <person name="Ichikawa N."/>
            <person name="Katano-Makiyama Y."/>
            <person name="Hidaka K."/>
        </authorList>
    </citation>
    <scope>NUCLEOTIDE SEQUENCE [LARGE SCALE GENOMIC DNA]</scope>
    <source>
        <strain evidence="1 2">NBRC 112889</strain>
    </source>
</reference>
<name>A0ABP9X8K8_9DEIO</name>
<evidence type="ECO:0008006" key="3">
    <source>
        <dbReference type="Google" id="ProtNLM"/>
    </source>
</evidence>
<comment type="caution">
    <text evidence="1">The sequence shown here is derived from an EMBL/GenBank/DDBJ whole genome shotgun (WGS) entry which is preliminary data.</text>
</comment>
<gene>
    <name evidence="1" type="ORF">Dalu01_00082</name>
</gene>